<proteinExistence type="predicted"/>
<reference evidence="1" key="1">
    <citation type="journal article" date="2010" name="Science">
        <title>Plasticity of animal genome architecture unmasked by rapid evolution of a pelagic tunicate.</title>
        <authorList>
            <person name="Denoeud F."/>
            <person name="Henriet S."/>
            <person name="Mungpakdee S."/>
            <person name="Aury J.M."/>
            <person name="Da Silva C."/>
            <person name="Brinkmann H."/>
            <person name="Mikhaleva J."/>
            <person name="Olsen L.C."/>
            <person name="Jubin C."/>
            <person name="Canestro C."/>
            <person name="Bouquet J.M."/>
            <person name="Danks G."/>
            <person name="Poulain J."/>
            <person name="Campsteijn C."/>
            <person name="Adamski M."/>
            <person name="Cross I."/>
            <person name="Yadetie F."/>
            <person name="Muffato M."/>
            <person name="Louis A."/>
            <person name="Butcher S."/>
            <person name="Tsagkogeorga G."/>
            <person name="Konrad A."/>
            <person name="Singh S."/>
            <person name="Jensen M.F."/>
            <person name="Cong E.H."/>
            <person name="Eikeseth-Otteraa H."/>
            <person name="Noel B."/>
            <person name="Anthouard V."/>
            <person name="Porcel B.M."/>
            <person name="Kachouri-Lafond R."/>
            <person name="Nishino A."/>
            <person name="Ugolini M."/>
            <person name="Chourrout P."/>
            <person name="Nishida H."/>
            <person name="Aasland R."/>
            <person name="Huzurbazar S."/>
            <person name="Westhof E."/>
            <person name="Delsuc F."/>
            <person name="Lehrach H."/>
            <person name="Reinhardt R."/>
            <person name="Weissenbach J."/>
            <person name="Roy S.W."/>
            <person name="Artiguenave F."/>
            <person name="Postlethwait J.H."/>
            <person name="Manak J.R."/>
            <person name="Thompson E.M."/>
            <person name="Jaillon O."/>
            <person name="Du Pasquier L."/>
            <person name="Boudinot P."/>
            <person name="Liberles D.A."/>
            <person name="Volff J.N."/>
            <person name="Philippe H."/>
            <person name="Lenhard B."/>
            <person name="Roest Crollius H."/>
            <person name="Wincker P."/>
            <person name="Chourrout D."/>
        </authorList>
    </citation>
    <scope>NUCLEOTIDE SEQUENCE [LARGE SCALE GENOMIC DNA]</scope>
</reference>
<name>E4YE47_OIKDI</name>
<organism evidence="1">
    <name type="scientific">Oikopleura dioica</name>
    <name type="common">Tunicate</name>
    <dbReference type="NCBI Taxonomy" id="34765"/>
    <lineage>
        <taxon>Eukaryota</taxon>
        <taxon>Metazoa</taxon>
        <taxon>Chordata</taxon>
        <taxon>Tunicata</taxon>
        <taxon>Appendicularia</taxon>
        <taxon>Copelata</taxon>
        <taxon>Oikopleuridae</taxon>
        <taxon>Oikopleura</taxon>
    </lineage>
</organism>
<dbReference type="Proteomes" id="UP000011014">
    <property type="component" value="Unassembled WGS sequence"/>
</dbReference>
<dbReference type="AlphaFoldDB" id="E4YE47"/>
<dbReference type="InterPro" id="IPR011047">
    <property type="entry name" value="Quinoprotein_ADH-like_sf"/>
</dbReference>
<gene>
    <name evidence="1" type="ORF">GSOID_T00021745001</name>
</gene>
<dbReference type="SUPFAM" id="SSF50998">
    <property type="entry name" value="Quinoprotein alcohol dehydrogenase-like"/>
    <property type="match status" value="1"/>
</dbReference>
<dbReference type="EMBL" id="FN654448">
    <property type="protein sequence ID" value="CBY33797.1"/>
    <property type="molecule type" value="Genomic_DNA"/>
</dbReference>
<sequence>MDVVDTQYVYSFVKEQNYETLKEASLTGRYVDRRTFQFVAKPKPDDFSGKWGVGKSTYVDTLGVTFHGLNTVNWGERSMNNCLQKVKLGFVDDLDYVERAFYDEENFSQCVYPSDGITTTTGGRERDEDTGNGTFKEVNDGSATVTEFLNAPEIRSYIGIFDDANFGHGPHAADGAPLSNGGYVATGISTKTEGGAVGQGWVGRVDPCTNAGSYENKLGTFLNGAGNNCAQNFKWVWKQDSGGKHTHMVSVKESPDRTFVLAAEIRHMFFNFSFYILLILIIYRSESNSIFSAYNGYVAKIDINTGELIWDFDFKTSSGTRSGFETIHFTSDGGFIVGGFSHRADVEMPGFKSGGQVDQGRPVMHKFSAQVASSASVSNPSPVWTYRCGSGSNSCALDDGSVKNMRVFNDNGVEKVVGLPTSRSIFIVLRTNNGNELIYSGNAINNGFIGDGTANDVEVEFNDAGTSVTGFVTTGLRVTKIQNDNGVSCAAQEDGCSVIKGVFTKYNAGLTKMIWRQAFNTGVWPGGAAQFSSVSATPYESLVYTECWGLTKVLSTAGGHVGYAAACGSGVEPGCEIHSGAIKTACQNDARTAWRGAVTRIDREGHLVWYRLDSFQGDSNDAGESASEYIFQDNDGRIVSVTDEGFGGFGFLIYEGA</sequence>
<evidence type="ECO:0000313" key="1">
    <source>
        <dbReference type="EMBL" id="CBY33797.1"/>
    </source>
</evidence>
<accession>E4YE47</accession>
<protein>
    <submittedName>
        <fullName evidence="1">Uncharacterized protein</fullName>
    </submittedName>
</protein>